<name>A0ABZ2LUN5_9BACT</name>
<keyword evidence="3" id="KW-1185">Reference proteome</keyword>
<dbReference type="RefSeq" id="WP_394823170.1">
    <property type="nucleotide sequence ID" value="NZ_CP089984.1"/>
</dbReference>
<reference evidence="2 3" key="1">
    <citation type="submission" date="2021-12" db="EMBL/GenBank/DDBJ databases">
        <title>Discovery of the Pendulisporaceae a myxobacterial family with distinct sporulation behavior and unique specialized metabolism.</title>
        <authorList>
            <person name="Garcia R."/>
            <person name="Popoff A."/>
            <person name="Bader C.D."/>
            <person name="Loehr J."/>
            <person name="Walesch S."/>
            <person name="Walt C."/>
            <person name="Boldt J."/>
            <person name="Bunk B."/>
            <person name="Haeckl F.J.F.P.J."/>
            <person name="Gunesch A.P."/>
            <person name="Birkelbach J."/>
            <person name="Nuebel U."/>
            <person name="Pietschmann T."/>
            <person name="Bach T."/>
            <person name="Mueller R."/>
        </authorList>
    </citation>
    <scope>NUCLEOTIDE SEQUENCE [LARGE SCALE GENOMIC DNA]</scope>
    <source>
        <strain evidence="2 3">MSr11954</strain>
    </source>
</reference>
<organism evidence="2 3">
    <name type="scientific">Pendulispora albinea</name>
    <dbReference type="NCBI Taxonomy" id="2741071"/>
    <lineage>
        <taxon>Bacteria</taxon>
        <taxon>Pseudomonadati</taxon>
        <taxon>Myxococcota</taxon>
        <taxon>Myxococcia</taxon>
        <taxon>Myxococcales</taxon>
        <taxon>Sorangiineae</taxon>
        <taxon>Pendulisporaceae</taxon>
        <taxon>Pendulispora</taxon>
    </lineage>
</organism>
<sequence length="216" mass="22371">MTARELKIRILEAARETPSPTRRTMRREGGLALAGSGAVLLAFFFALDGPEHGLGRPLWFCAATSLGWASVAAVSMWVALARGPFALGRSRAWLLAMTVGTPAVLFAMMFAFVVLHPEGKLVHPERLGAKCLALTIAAGAPPLMALATWRRGSAPVHPVASGTALGVACGSLAGVMVAIWCPVVTLAHIALGHILPIGVMGIVGALVASRILAMPG</sequence>
<dbReference type="InterPro" id="IPR009495">
    <property type="entry name" value="NrsF"/>
</dbReference>
<feature type="transmembrane region" description="Helical" evidence="1">
    <location>
        <begin position="59"/>
        <end position="80"/>
    </location>
</feature>
<dbReference type="EMBL" id="CP089984">
    <property type="protein sequence ID" value="WXB13558.1"/>
    <property type="molecule type" value="Genomic_DNA"/>
</dbReference>
<dbReference type="Pfam" id="PF06532">
    <property type="entry name" value="NrsF"/>
    <property type="match status" value="1"/>
</dbReference>
<accession>A0ABZ2LUN5</accession>
<keyword evidence="1" id="KW-0472">Membrane</keyword>
<keyword evidence="1" id="KW-1133">Transmembrane helix</keyword>
<evidence type="ECO:0000313" key="3">
    <source>
        <dbReference type="Proteomes" id="UP001370348"/>
    </source>
</evidence>
<feature type="transmembrane region" description="Helical" evidence="1">
    <location>
        <begin position="92"/>
        <end position="115"/>
    </location>
</feature>
<evidence type="ECO:0000256" key="1">
    <source>
        <dbReference type="SAM" id="Phobius"/>
    </source>
</evidence>
<keyword evidence="1" id="KW-0812">Transmembrane</keyword>
<evidence type="ECO:0000313" key="2">
    <source>
        <dbReference type="EMBL" id="WXB13558.1"/>
    </source>
</evidence>
<gene>
    <name evidence="2" type="ORF">LZC94_37655</name>
</gene>
<feature type="transmembrane region" description="Helical" evidence="1">
    <location>
        <begin position="159"/>
        <end position="180"/>
    </location>
</feature>
<proteinExistence type="predicted"/>
<feature type="transmembrane region" description="Helical" evidence="1">
    <location>
        <begin position="29"/>
        <end position="47"/>
    </location>
</feature>
<feature type="transmembrane region" description="Helical" evidence="1">
    <location>
        <begin position="186"/>
        <end position="208"/>
    </location>
</feature>
<protein>
    <submittedName>
        <fullName evidence="2">NrsF family protein</fullName>
    </submittedName>
</protein>
<dbReference type="Proteomes" id="UP001370348">
    <property type="component" value="Chromosome"/>
</dbReference>